<dbReference type="AlphaFoldDB" id="A0A1I7WSZ0"/>
<name>A0A1I7WSZ0_HETBA</name>
<feature type="domain" description="MEIS N-terminal" evidence="2">
    <location>
        <begin position="1"/>
        <end position="40"/>
    </location>
</feature>
<evidence type="ECO:0000259" key="2">
    <source>
        <dbReference type="Pfam" id="PF16493"/>
    </source>
</evidence>
<evidence type="ECO:0000256" key="1">
    <source>
        <dbReference type="ARBA" id="ARBA00023242"/>
    </source>
</evidence>
<dbReference type="InterPro" id="IPR032453">
    <property type="entry name" value="PKNOX/Meis_N"/>
</dbReference>
<sequence length="151" mass="16753">MWDAILVLRTHLLELEKVSSLVEDFHYRYLQTLRSRVSHEVLIGTSAESDDELVDIGTSDSEVGCGEERTIATITTAAGTVSIPFNINPLSVTMITSDIKQPTHQAPNVKASFSKIPRFDFTSIDLLKFLIKCALICRFCDTISSSNSVEE</sequence>
<dbReference type="Proteomes" id="UP000095283">
    <property type="component" value="Unplaced"/>
</dbReference>
<reference evidence="4" key="1">
    <citation type="submission" date="2016-11" db="UniProtKB">
        <authorList>
            <consortium name="WormBaseParasite"/>
        </authorList>
    </citation>
    <scope>IDENTIFICATION</scope>
</reference>
<accession>A0A1I7WSZ0</accession>
<organism evidence="3 4">
    <name type="scientific">Heterorhabditis bacteriophora</name>
    <name type="common">Entomopathogenic nematode worm</name>
    <dbReference type="NCBI Taxonomy" id="37862"/>
    <lineage>
        <taxon>Eukaryota</taxon>
        <taxon>Metazoa</taxon>
        <taxon>Ecdysozoa</taxon>
        <taxon>Nematoda</taxon>
        <taxon>Chromadorea</taxon>
        <taxon>Rhabditida</taxon>
        <taxon>Rhabditina</taxon>
        <taxon>Rhabditomorpha</taxon>
        <taxon>Strongyloidea</taxon>
        <taxon>Heterorhabditidae</taxon>
        <taxon>Heterorhabditis</taxon>
    </lineage>
</organism>
<dbReference type="Pfam" id="PF16493">
    <property type="entry name" value="Meis_PKNOX_N"/>
    <property type="match status" value="1"/>
</dbReference>
<evidence type="ECO:0000313" key="3">
    <source>
        <dbReference type="Proteomes" id="UP000095283"/>
    </source>
</evidence>
<keyword evidence="3" id="KW-1185">Reference proteome</keyword>
<keyword evidence="1" id="KW-0539">Nucleus</keyword>
<protein>
    <submittedName>
        <fullName evidence="4">Meis_PKNOX_N domain-containing protein</fullName>
    </submittedName>
</protein>
<proteinExistence type="predicted"/>
<dbReference type="WBParaSite" id="Hba_08301">
    <property type="protein sequence ID" value="Hba_08301"/>
    <property type="gene ID" value="Hba_08301"/>
</dbReference>
<evidence type="ECO:0000313" key="4">
    <source>
        <dbReference type="WBParaSite" id="Hba_08301"/>
    </source>
</evidence>